<evidence type="ECO:0000256" key="3">
    <source>
        <dbReference type="ARBA" id="ARBA00022989"/>
    </source>
</evidence>
<dbReference type="InterPro" id="IPR005178">
    <property type="entry name" value="Ostalpha/TMEM184C"/>
</dbReference>
<feature type="compositionally biased region" description="Polar residues" evidence="5">
    <location>
        <begin position="376"/>
        <end position="385"/>
    </location>
</feature>
<evidence type="ECO:0000256" key="2">
    <source>
        <dbReference type="ARBA" id="ARBA00022692"/>
    </source>
</evidence>
<dbReference type="EMBL" id="KB305378">
    <property type="protein sequence ID" value="ELU01088.1"/>
    <property type="molecule type" value="Genomic_DNA"/>
</dbReference>
<dbReference type="SMART" id="SM01417">
    <property type="entry name" value="Solute_trans_a"/>
    <property type="match status" value="1"/>
</dbReference>
<keyword evidence="9" id="KW-1185">Reference proteome</keyword>
<proteinExistence type="predicted"/>
<dbReference type="OMA" id="MMGTIAC"/>
<dbReference type="Pfam" id="PF03619">
    <property type="entry name" value="Solute_trans_a"/>
    <property type="match status" value="1"/>
</dbReference>
<name>R7UBB3_CAPTE</name>
<dbReference type="HOGENOM" id="CLU_696868_0_0_1"/>
<dbReference type="OrthoDB" id="5832279at2759"/>
<evidence type="ECO:0000313" key="9">
    <source>
        <dbReference type="Proteomes" id="UP000014760"/>
    </source>
</evidence>
<evidence type="ECO:0000256" key="6">
    <source>
        <dbReference type="SAM" id="Phobius"/>
    </source>
</evidence>
<feature type="compositionally biased region" description="Acidic residues" evidence="5">
    <location>
        <begin position="347"/>
        <end position="358"/>
    </location>
</feature>
<keyword evidence="4 6" id="KW-0472">Membrane</keyword>
<evidence type="ECO:0000256" key="1">
    <source>
        <dbReference type="ARBA" id="ARBA00004141"/>
    </source>
</evidence>
<sequence length="396" mass="44893">MANCSEDLPYAKDYLKGLRERKLRVINLLTTYAIISKRTAFISPELSAMYIAFFSIVGVLTLIVLVFYLETTVFFMTRMKYWKPRDKAKWLIAVYPIMCLTAFIGLIVPRSAILNDLVSAAMKLQLLQAAILQFTLVRSASSYALGILWSDELYGSEDFFSNADSYIEILVIASTLLAMWAFNVVYRLSRVPLSHTAVKPKFLCLQLVLFINGIQRSILNVFVAVNVINCEPPLNAQGNADRKMRLRNQFLITYIMFLGWNHILIIIWMFIIFFFARKYYRRHVTNVPKEDLITSETMTSKSTHTTDTLTREQVDFTYGAMGDGSPGTSNPNFNGESKGIDMSTGTMDEESYDSDMDELGQPNPEGPVVKARTHTSDLADNNTGLDESKISLEIRE</sequence>
<evidence type="ECO:0000313" key="8">
    <source>
        <dbReference type="EnsemblMetazoa" id="CapteP187911"/>
    </source>
</evidence>
<feature type="transmembrane region" description="Helical" evidence="6">
    <location>
        <begin position="166"/>
        <end position="186"/>
    </location>
</feature>
<dbReference type="EMBL" id="AMQN01001752">
    <property type="status" value="NOT_ANNOTATED_CDS"/>
    <property type="molecule type" value="Genomic_DNA"/>
</dbReference>
<keyword evidence="3 6" id="KW-1133">Transmembrane helix</keyword>
<evidence type="ECO:0000313" key="7">
    <source>
        <dbReference type="EMBL" id="ELU01088.1"/>
    </source>
</evidence>
<feature type="transmembrane region" description="Helical" evidence="6">
    <location>
        <begin position="90"/>
        <end position="108"/>
    </location>
</feature>
<dbReference type="EnsemblMetazoa" id="CapteT187911">
    <property type="protein sequence ID" value="CapteP187911"/>
    <property type="gene ID" value="CapteG187911"/>
</dbReference>
<feature type="compositionally biased region" description="Polar residues" evidence="5">
    <location>
        <begin position="326"/>
        <end position="335"/>
    </location>
</feature>
<evidence type="ECO:0000256" key="4">
    <source>
        <dbReference type="ARBA" id="ARBA00023136"/>
    </source>
</evidence>
<reference evidence="7 9" key="2">
    <citation type="journal article" date="2013" name="Nature">
        <title>Insights into bilaterian evolution from three spiralian genomes.</title>
        <authorList>
            <person name="Simakov O."/>
            <person name="Marletaz F."/>
            <person name="Cho S.J."/>
            <person name="Edsinger-Gonzales E."/>
            <person name="Havlak P."/>
            <person name="Hellsten U."/>
            <person name="Kuo D.H."/>
            <person name="Larsson T."/>
            <person name="Lv J."/>
            <person name="Arendt D."/>
            <person name="Savage R."/>
            <person name="Osoegawa K."/>
            <person name="de Jong P."/>
            <person name="Grimwood J."/>
            <person name="Chapman J.A."/>
            <person name="Shapiro H."/>
            <person name="Aerts A."/>
            <person name="Otillar R.P."/>
            <person name="Terry A.Y."/>
            <person name="Boore J.L."/>
            <person name="Grigoriev I.V."/>
            <person name="Lindberg D.R."/>
            <person name="Seaver E.C."/>
            <person name="Weisblat D.A."/>
            <person name="Putnam N.H."/>
            <person name="Rokhsar D.S."/>
        </authorList>
    </citation>
    <scope>NUCLEOTIDE SEQUENCE</scope>
    <source>
        <strain evidence="7 9">I ESC-2004</strain>
    </source>
</reference>
<dbReference type="Proteomes" id="UP000014760">
    <property type="component" value="Unassembled WGS sequence"/>
</dbReference>
<protein>
    <submittedName>
        <fullName evidence="7 8">Uncharacterized protein</fullName>
    </submittedName>
</protein>
<keyword evidence="2 6" id="KW-0812">Transmembrane</keyword>
<organism evidence="7">
    <name type="scientific">Capitella teleta</name>
    <name type="common">Polychaete worm</name>
    <dbReference type="NCBI Taxonomy" id="283909"/>
    <lineage>
        <taxon>Eukaryota</taxon>
        <taxon>Metazoa</taxon>
        <taxon>Spiralia</taxon>
        <taxon>Lophotrochozoa</taxon>
        <taxon>Annelida</taxon>
        <taxon>Polychaeta</taxon>
        <taxon>Sedentaria</taxon>
        <taxon>Scolecida</taxon>
        <taxon>Capitellidae</taxon>
        <taxon>Capitella</taxon>
    </lineage>
</organism>
<dbReference type="GO" id="GO:0016020">
    <property type="term" value="C:membrane"/>
    <property type="evidence" value="ECO:0007669"/>
    <property type="project" value="UniProtKB-SubCell"/>
</dbReference>
<feature type="region of interest" description="Disordered" evidence="5">
    <location>
        <begin position="322"/>
        <end position="396"/>
    </location>
</feature>
<dbReference type="EMBL" id="AMQN01001753">
    <property type="status" value="NOT_ANNOTATED_CDS"/>
    <property type="molecule type" value="Genomic_DNA"/>
</dbReference>
<feature type="transmembrane region" description="Helical" evidence="6">
    <location>
        <begin position="251"/>
        <end position="276"/>
    </location>
</feature>
<comment type="subcellular location">
    <subcellularLocation>
        <location evidence="1">Membrane</location>
        <topology evidence="1">Multi-pass membrane protein</topology>
    </subcellularLocation>
</comment>
<reference evidence="9" key="1">
    <citation type="submission" date="2012-12" db="EMBL/GenBank/DDBJ databases">
        <authorList>
            <person name="Hellsten U."/>
            <person name="Grimwood J."/>
            <person name="Chapman J.A."/>
            <person name="Shapiro H."/>
            <person name="Aerts A."/>
            <person name="Otillar R.P."/>
            <person name="Terry A.Y."/>
            <person name="Boore J.L."/>
            <person name="Simakov O."/>
            <person name="Marletaz F."/>
            <person name="Cho S.-J."/>
            <person name="Edsinger-Gonzales E."/>
            <person name="Havlak P."/>
            <person name="Kuo D.-H."/>
            <person name="Larsson T."/>
            <person name="Lv J."/>
            <person name="Arendt D."/>
            <person name="Savage R."/>
            <person name="Osoegawa K."/>
            <person name="de Jong P."/>
            <person name="Lindberg D.R."/>
            <person name="Seaver E.C."/>
            <person name="Weisblat D.A."/>
            <person name="Putnam N.H."/>
            <person name="Grigoriev I.V."/>
            <person name="Rokhsar D.S."/>
        </authorList>
    </citation>
    <scope>NUCLEOTIDE SEQUENCE</scope>
    <source>
        <strain evidence="9">I ESC-2004</strain>
    </source>
</reference>
<dbReference type="AlphaFoldDB" id="R7UBB3"/>
<evidence type="ECO:0000256" key="5">
    <source>
        <dbReference type="SAM" id="MobiDB-lite"/>
    </source>
</evidence>
<reference evidence="8" key="3">
    <citation type="submission" date="2015-06" db="UniProtKB">
        <authorList>
            <consortium name="EnsemblMetazoa"/>
        </authorList>
    </citation>
    <scope>IDENTIFICATION</scope>
</reference>
<feature type="transmembrane region" description="Helical" evidence="6">
    <location>
        <begin position="48"/>
        <end position="69"/>
    </location>
</feature>
<gene>
    <name evidence="7" type="ORF">CAPTEDRAFT_187911</name>
</gene>
<accession>R7UBB3</accession>
<feature type="compositionally biased region" description="Basic and acidic residues" evidence="5">
    <location>
        <begin position="386"/>
        <end position="396"/>
    </location>
</feature>
<dbReference type="PANTHER" id="PTHR23423">
    <property type="entry name" value="ORGANIC SOLUTE TRANSPORTER-RELATED"/>
    <property type="match status" value="1"/>
</dbReference>